<evidence type="ECO:0000256" key="5">
    <source>
        <dbReference type="ARBA" id="ARBA00016340"/>
    </source>
</evidence>
<keyword evidence="6 15" id="KW-0808">Transferase</keyword>
<organism evidence="18">
    <name type="scientific">Nocardia globerula</name>
    <dbReference type="NCBI Taxonomy" id="1818"/>
    <lineage>
        <taxon>Bacteria</taxon>
        <taxon>Bacillati</taxon>
        <taxon>Actinomycetota</taxon>
        <taxon>Actinomycetes</taxon>
        <taxon>Mycobacteriales</taxon>
        <taxon>Nocardiaceae</taxon>
        <taxon>Nocardia</taxon>
    </lineage>
</organism>
<evidence type="ECO:0000259" key="17">
    <source>
        <dbReference type="Pfam" id="PF02744"/>
    </source>
</evidence>
<feature type="active site" description="Tele-UMP-histidine intermediate" evidence="13">
    <location>
        <position position="192"/>
    </location>
</feature>
<dbReference type="PIRSF" id="PIRSF000808">
    <property type="entry name" value="GalT"/>
    <property type="match status" value="1"/>
</dbReference>
<dbReference type="EMBL" id="VNIQ01000003">
    <property type="protein sequence ID" value="TYQ05031.1"/>
    <property type="molecule type" value="Genomic_DNA"/>
</dbReference>
<evidence type="ECO:0000256" key="6">
    <source>
        <dbReference type="ARBA" id="ARBA00022679"/>
    </source>
</evidence>
<dbReference type="PANTHER" id="PTHR11943:SF1">
    <property type="entry name" value="GALACTOSE-1-PHOSPHATE URIDYLYLTRANSFERASE"/>
    <property type="match status" value="1"/>
</dbReference>
<dbReference type="GO" id="GO:0008270">
    <property type="term" value="F:zinc ion binding"/>
    <property type="evidence" value="ECO:0007669"/>
    <property type="project" value="InterPro"/>
</dbReference>
<comment type="cofactor">
    <cofactor evidence="14">
        <name>Zn(2+)</name>
        <dbReference type="ChEBI" id="CHEBI:29105"/>
    </cofactor>
    <text evidence="14">Binds 1 zinc ion per subunit.</text>
</comment>
<dbReference type="GO" id="GO:0008108">
    <property type="term" value="F:UDP-glucose:hexose-1-phosphate uridylyltransferase activity"/>
    <property type="evidence" value="ECO:0007669"/>
    <property type="project" value="UniProtKB-UniRule"/>
</dbReference>
<feature type="binding site" evidence="14">
    <location>
        <position position="78"/>
    </location>
    <ligand>
        <name>Zn(2+)</name>
        <dbReference type="ChEBI" id="CHEBI:29105"/>
    </ligand>
</feature>
<dbReference type="InterPro" id="IPR005849">
    <property type="entry name" value="GalP_Utransf_N"/>
</dbReference>
<feature type="binding site" evidence="14">
    <location>
        <position position="75"/>
    </location>
    <ligand>
        <name>Zn(2+)</name>
        <dbReference type="ChEBI" id="CHEBI:29105"/>
    </ligand>
</feature>
<dbReference type="InterPro" id="IPR036265">
    <property type="entry name" value="HIT-like_sf"/>
</dbReference>
<dbReference type="PROSITE" id="PS00117">
    <property type="entry name" value="GAL_P_UDP_TRANSF_I"/>
    <property type="match status" value="1"/>
</dbReference>
<keyword evidence="7 15" id="KW-0548">Nucleotidyltransferase</keyword>
<dbReference type="InterPro" id="IPR001937">
    <property type="entry name" value="GalP_UDPtransf1"/>
</dbReference>
<keyword evidence="10 15" id="KW-0299">Galactose metabolism</keyword>
<dbReference type="Pfam" id="PF02744">
    <property type="entry name" value="GalP_UDP_tr_C"/>
    <property type="match status" value="1"/>
</dbReference>
<evidence type="ECO:0000256" key="8">
    <source>
        <dbReference type="ARBA" id="ARBA00022723"/>
    </source>
</evidence>
<dbReference type="PANTHER" id="PTHR11943">
    <property type="entry name" value="GALACTOSE-1-PHOSPHATE URIDYLYLTRANSFERASE"/>
    <property type="match status" value="1"/>
</dbReference>
<evidence type="ECO:0000256" key="1">
    <source>
        <dbReference type="ARBA" id="ARBA00001107"/>
    </source>
</evidence>
<proteinExistence type="inferred from homology"/>
<keyword evidence="8 14" id="KW-0479">Metal-binding</keyword>
<feature type="binding site" evidence="14">
    <location>
        <position position="190"/>
    </location>
    <ligand>
        <name>Zn(2+)</name>
        <dbReference type="ChEBI" id="CHEBI:29105"/>
    </ligand>
</feature>
<feature type="domain" description="Galactose-1-phosphate uridyl transferase C-terminal" evidence="17">
    <location>
        <begin position="213"/>
        <end position="365"/>
    </location>
</feature>
<feature type="domain" description="Galactose-1-phosphate uridyl transferase N-terminal" evidence="16">
    <location>
        <begin position="43"/>
        <end position="201"/>
    </location>
</feature>
<evidence type="ECO:0000256" key="7">
    <source>
        <dbReference type="ARBA" id="ARBA00022695"/>
    </source>
</evidence>
<dbReference type="EC" id="2.7.7.12" evidence="4 12"/>
<dbReference type="Pfam" id="PF01087">
    <property type="entry name" value="GalP_UDP_transf"/>
    <property type="match status" value="1"/>
</dbReference>
<dbReference type="InterPro" id="IPR019779">
    <property type="entry name" value="GalP_UDPtransf1_His-AS"/>
</dbReference>
<evidence type="ECO:0000256" key="13">
    <source>
        <dbReference type="PIRSR" id="PIRSR000808-1"/>
    </source>
</evidence>
<dbReference type="Gene3D" id="3.30.428.10">
    <property type="entry name" value="HIT-like"/>
    <property type="match status" value="2"/>
</dbReference>
<evidence type="ECO:0000256" key="12">
    <source>
        <dbReference type="NCBIfam" id="TIGR00209"/>
    </source>
</evidence>
<evidence type="ECO:0000256" key="11">
    <source>
        <dbReference type="ARBA" id="ARBA00023277"/>
    </source>
</evidence>
<dbReference type="InterPro" id="IPR005850">
    <property type="entry name" value="GalP_Utransf_C"/>
</dbReference>
<evidence type="ECO:0000256" key="14">
    <source>
        <dbReference type="PIRSR" id="PIRSR000808-3"/>
    </source>
</evidence>
<dbReference type="NCBIfam" id="TIGR00209">
    <property type="entry name" value="galT_1"/>
    <property type="match status" value="1"/>
</dbReference>
<evidence type="ECO:0000259" key="16">
    <source>
        <dbReference type="Pfam" id="PF01087"/>
    </source>
</evidence>
<feature type="binding site" evidence="14">
    <location>
        <position position="139"/>
    </location>
    <ligand>
        <name>Zn(2+)</name>
        <dbReference type="ChEBI" id="CHEBI:29105"/>
    </ligand>
</feature>
<comment type="catalytic activity">
    <reaction evidence="1 15">
        <text>alpha-D-galactose 1-phosphate + UDP-alpha-D-glucose = alpha-D-glucose 1-phosphate + UDP-alpha-D-galactose</text>
        <dbReference type="Rhea" id="RHEA:13989"/>
        <dbReference type="ChEBI" id="CHEBI:58336"/>
        <dbReference type="ChEBI" id="CHEBI:58601"/>
        <dbReference type="ChEBI" id="CHEBI:58885"/>
        <dbReference type="ChEBI" id="CHEBI:66914"/>
        <dbReference type="EC" id="2.7.7.12"/>
    </reaction>
</comment>
<dbReference type="UniPathway" id="UPA00214"/>
<evidence type="ECO:0000256" key="2">
    <source>
        <dbReference type="ARBA" id="ARBA00004947"/>
    </source>
</evidence>
<dbReference type="GO" id="GO:0033499">
    <property type="term" value="P:galactose catabolic process via UDP-galactose, Leloir pathway"/>
    <property type="evidence" value="ECO:0007669"/>
    <property type="project" value="TreeGrafter"/>
</dbReference>
<reference evidence="18" key="1">
    <citation type="submission" date="2019-07" db="EMBL/GenBank/DDBJ databases">
        <title>Genomic Encyclopedia of Type Strains, Phase IV (KMG-IV): sequencing the most valuable type-strain genomes for metagenomic binning, comparative biology and taxonomic classification.</title>
        <authorList>
            <person name="Goeker M."/>
        </authorList>
    </citation>
    <scope>NUCLEOTIDE SEQUENCE</scope>
    <source>
        <strain evidence="18">DSM 44596</strain>
    </source>
</reference>
<dbReference type="SUPFAM" id="SSF54197">
    <property type="entry name" value="HIT-like"/>
    <property type="match status" value="2"/>
</dbReference>
<evidence type="ECO:0000256" key="4">
    <source>
        <dbReference type="ARBA" id="ARBA00012384"/>
    </source>
</evidence>
<gene>
    <name evidence="18" type="ORF">FNL38_103382</name>
</gene>
<sequence length="366" mass="40958">MTPAPGPTRRTLADGRHIFYFDDAGATHTRTARDLRELPSATIESQMRYDVLTGQWITMASHRMTRTHLPTTAECPLCPTTLAGAPTEIPEANYDVAVFENRFPSFAPAQDELLSANRFGPDDRRAVGHCEVMCFSSDHTASVGELPAERLRTIVGAWISRTEELSADPSVEQVFCFENRGEEIGVTLSHPHGQIYAYPYVTPRTQAMLVQADKHFQSTGRSLLADVLAFERQDGARVVYSGKHWSAYVPAAARWPIEIHLAPHRDVPDLPSLNTEEREELAYVYQDLLQRVDSFYPGIDRVPYIAAWHQAPIRIDRHLGRLHLQLFSILRAPGKLKYLAGSESAMGAWISDTVPEAVATRLRELA</sequence>
<keyword evidence="11 15" id="KW-0119">Carbohydrate metabolism</keyword>
<evidence type="ECO:0000256" key="15">
    <source>
        <dbReference type="RuleBase" id="RU000506"/>
    </source>
</evidence>
<dbReference type="GO" id="GO:0005737">
    <property type="term" value="C:cytoplasm"/>
    <property type="evidence" value="ECO:0007669"/>
    <property type="project" value="TreeGrafter"/>
</dbReference>
<evidence type="ECO:0000256" key="9">
    <source>
        <dbReference type="ARBA" id="ARBA00022833"/>
    </source>
</evidence>
<protein>
    <recommendedName>
        <fullName evidence="5 12">Galactose-1-phosphate uridylyltransferase</fullName>
        <ecNumber evidence="4 12">2.7.7.12</ecNumber>
    </recommendedName>
</protein>
<comment type="pathway">
    <text evidence="2 15">Carbohydrate metabolism; galactose metabolism.</text>
</comment>
<keyword evidence="9 14" id="KW-0862">Zinc</keyword>
<comment type="similarity">
    <text evidence="3 15">Belongs to the galactose-1-phosphate uridylyltransferase type 1 family.</text>
</comment>
<dbReference type="AlphaFoldDB" id="A0A652YR86"/>
<evidence type="ECO:0000256" key="10">
    <source>
        <dbReference type="ARBA" id="ARBA00023144"/>
    </source>
</evidence>
<accession>A0A652YR86</accession>
<name>A0A652YR86_NOCGL</name>
<evidence type="ECO:0000313" key="18">
    <source>
        <dbReference type="EMBL" id="TYQ05031.1"/>
    </source>
</evidence>
<comment type="caution">
    <text evidence="18">The sequence shown here is derived from an EMBL/GenBank/DDBJ whole genome shotgun (WGS) entry which is preliminary data.</text>
</comment>
<evidence type="ECO:0000256" key="3">
    <source>
        <dbReference type="ARBA" id="ARBA00010951"/>
    </source>
</evidence>